<reference evidence="2 3" key="1">
    <citation type="submission" date="2019-05" db="EMBL/GenBank/DDBJ databases">
        <title>Another draft genome of Portunus trituberculatus and its Hox gene families provides insights of decapod evolution.</title>
        <authorList>
            <person name="Jeong J.-H."/>
            <person name="Song I."/>
            <person name="Kim S."/>
            <person name="Choi T."/>
            <person name="Kim D."/>
            <person name="Ryu S."/>
            <person name="Kim W."/>
        </authorList>
    </citation>
    <scope>NUCLEOTIDE SEQUENCE [LARGE SCALE GENOMIC DNA]</scope>
    <source>
        <tissue evidence="2">Muscle</tissue>
    </source>
</reference>
<dbReference type="Proteomes" id="UP000324222">
    <property type="component" value="Unassembled WGS sequence"/>
</dbReference>
<dbReference type="InterPro" id="IPR007110">
    <property type="entry name" value="Ig-like_dom"/>
</dbReference>
<dbReference type="PROSITE" id="PS50835">
    <property type="entry name" value="IG_LIKE"/>
    <property type="match status" value="1"/>
</dbReference>
<accession>A0A5B7JYL2</accession>
<evidence type="ECO:0000313" key="3">
    <source>
        <dbReference type="Proteomes" id="UP000324222"/>
    </source>
</evidence>
<name>A0A5B7JYL2_PORTR</name>
<comment type="caution">
    <text evidence="2">The sequence shown here is derived from an EMBL/GenBank/DDBJ whole genome shotgun (WGS) entry which is preliminary data.</text>
</comment>
<proteinExistence type="predicted"/>
<organism evidence="2 3">
    <name type="scientific">Portunus trituberculatus</name>
    <name type="common">Swimming crab</name>
    <name type="synonym">Neptunus trituberculatus</name>
    <dbReference type="NCBI Taxonomy" id="210409"/>
    <lineage>
        <taxon>Eukaryota</taxon>
        <taxon>Metazoa</taxon>
        <taxon>Ecdysozoa</taxon>
        <taxon>Arthropoda</taxon>
        <taxon>Crustacea</taxon>
        <taxon>Multicrustacea</taxon>
        <taxon>Malacostraca</taxon>
        <taxon>Eumalacostraca</taxon>
        <taxon>Eucarida</taxon>
        <taxon>Decapoda</taxon>
        <taxon>Pleocyemata</taxon>
        <taxon>Brachyura</taxon>
        <taxon>Eubrachyura</taxon>
        <taxon>Portunoidea</taxon>
        <taxon>Portunidae</taxon>
        <taxon>Portuninae</taxon>
        <taxon>Portunus</taxon>
    </lineage>
</organism>
<evidence type="ECO:0000259" key="1">
    <source>
        <dbReference type="PROSITE" id="PS50835"/>
    </source>
</evidence>
<sequence>MTGINKGEPSATRLPFLCLADSLAGPTRELWAADGRSAHLACNLTSPLPHDTPRLVLWYKKGLLKPIYR</sequence>
<dbReference type="OrthoDB" id="8825892at2759"/>
<gene>
    <name evidence="2" type="ORF">E2C01_095082</name>
</gene>
<dbReference type="AlphaFoldDB" id="A0A5B7JYL2"/>
<dbReference type="EMBL" id="VSRR010119280">
    <property type="protein sequence ID" value="MPC99655.1"/>
    <property type="molecule type" value="Genomic_DNA"/>
</dbReference>
<evidence type="ECO:0000313" key="2">
    <source>
        <dbReference type="EMBL" id="MPC99655.1"/>
    </source>
</evidence>
<protein>
    <recommendedName>
        <fullName evidence="1">Ig-like domain-containing protein</fullName>
    </recommendedName>
</protein>
<feature type="domain" description="Ig-like" evidence="1">
    <location>
        <begin position="9"/>
        <end position="69"/>
    </location>
</feature>
<keyword evidence="3" id="KW-1185">Reference proteome</keyword>